<gene>
    <name evidence="3" type="ORF">JFN93_21460</name>
</gene>
<accession>A0A8J7M2B0</accession>
<keyword evidence="4" id="KW-1185">Reference proteome</keyword>
<feature type="transmembrane region" description="Helical" evidence="1">
    <location>
        <begin position="63"/>
        <end position="83"/>
    </location>
</feature>
<feature type="transmembrane region" description="Helical" evidence="1">
    <location>
        <begin position="242"/>
        <end position="265"/>
    </location>
</feature>
<feature type="transmembrane region" description="Helical" evidence="1">
    <location>
        <begin position="6"/>
        <end position="25"/>
    </location>
</feature>
<comment type="caution">
    <text evidence="3">The sequence shown here is derived from an EMBL/GenBank/DDBJ whole genome shotgun (WGS) entry which is preliminary data.</text>
</comment>
<keyword evidence="1" id="KW-0472">Membrane</keyword>
<evidence type="ECO:0000256" key="1">
    <source>
        <dbReference type="SAM" id="Phobius"/>
    </source>
</evidence>
<dbReference type="InterPro" id="IPR018758">
    <property type="entry name" value="FtrD-like"/>
</dbReference>
<protein>
    <submittedName>
        <fullName evidence="3">DUF2318 domain-containing protein</fullName>
    </submittedName>
</protein>
<keyword evidence="1" id="KW-1133">Transmembrane helix</keyword>
<organism evidence="3 4">
    <name type="scientific">Geomesophilobacter sediminis</name>
    <dbReference type="NCBI Taxonomy" id="2798584"/>
    <lineage>
        <taxon>Bacteria</taxon>
        <taxon>Pseudomonadati</taxon>
        <taxon>Thermodesulfobacteriota</taxon>
        <taxon>Desulfuromonadia</taxon>
        <taxon>Geobacterales</taxon>
        <taxon>Geobacteraceae</taxon>
        <taxon>Geomesophilobacter</taxon>
    </lineage>
</organism>
<feature type="transmembrane region" description="Helical" evidence="1">
    <location>
        <begin position="32"/>
        <end position="51"/>
    </location>
</feature>
<proteinExistence type="predicted"/>
<feature type="transmembrane region" description="Helical" evidence="1">
    <location>
        <begin position="103"/>
        <end position="126"/>
    </location>
</feature>
<feature type="domain" description="Membrane iron-sulfur containing protein FtrD-like" evidence="2">
    <location>
        <begin position="339"/>
        <end position="432"/>
    </location>
</feature>
<feature type="transmembrane region" description="Helical" evidence="1">
    <location>
        <begin position="166"/>
        <end position="185"/>
    </location>
</feature>
<keyword evidence="1" id="KW-0812">Transmembrane</keyword>
<evidence type="ECO:0000313" key="4">
    <source>
        <dbReference type="Proteomes" id="UP000636888"/>
    </source>
</evidence>
<evidence type="ECO:0000313" key="3">
    <source>
        <dbReference type="EMBL" id="MBJ6727288.1"/>
    </source>
</evidence>
<sequence>MMFAAKLLPQLFAFFGIAAVVLRGYPERRRPLAVSVGAGFAVGAAVAFFLFRNFPGSFPFELIRTVVGASFFLFWGIAVTALYRSSERALPDASGRSSRLDAVAAPVIALGAAVTAGALAACRFSGNDAPLGPVPALVLLLVIGALLAAAGFFLEAKLPEALTVSRAGTLGGVVALLLLSSSYLVRLDLFSPLSMKVMKGCHDFVHQFMESVLIPDHLFVRPQIWGYIGILFSKEVGFWGGMVIWFTPFLLVAIAVRFELLPSVGHIRQGAQRRKLLAAAIRQRRMKLIVPLLSLVLMAGAAYRSSFPDVEYWDPKPIPVAADPSGDVFIPRKGGEVDLSDGKLHKYLLKGGAREVRFFVMLTPTGKLTVDLDACAICKPDGYGQGEGSVICYYCKTLIPLETVGKPGGCNPVPVAFSEKPDGVHINGVTLVNAWSTTVQSTGAKKEGGK</sequence>
<feature type="transmembrane region" description="Helical" evidence="1">
    <location>
        <begin position="132"/>
        <end position="154"/>
    </location>
</feature>
<dbReference type="Pfam" id="PF10080">
    <property type="entry name" value="FtrD-like"/>
    <property type="match status" value="1"/>
</dbReference>
<name>A0A8J7M2B0_9BACT</name>
<evidence type="ECO:0000259" key="2">
    <source>
        <dbReference type="Pfam" id="PF10080"/>
    </source>
</evidence>
<dbReference type="Proteomes" id="UP000636888">
    <property type="component" value="Unassembled WGS sequence"/>
</dbReference>
<dbReference type="AlphaFoldDB" id="A0A8J7M2B0"/>
<dbReference type="EMBL" id="JAEMHM010000022">
    <property type="protein sequence ID" value="MBJ6727288.1"/>
    <property type="molecule type" value="Genomic_DNA"/>
</dbReference>
<reference evidence="3" key="1">
    <citation type="submission" date="2020-12" db="EMBL/GenBank/DDBJ databases">
        <title>Geomonas sp. Red875, isolated from river sediment.</title>
        <authorList>
            <person name="Xu Z."/>
            <person name="Zhang Z."/>
            <person name="Masuda Y."/>
            <person name="Itoh H."/>
            <person name="Senoo K."/>
        </authorList>
    </citation>
    <scope>NUCLEOTIDE SEQUENCE</scope>
    <source>
        <strain evidence="3">Red875</strain>
    </source>
</reference>